<organism evidence="2 3">
    <name type="scientific">Hermanssonia centrifuga</name>
    <dbReference type="NCBI Taxonomy" id="98765"/>
    <lineage>
        <taxon>Eukaryota</taxon>
        <taxon>Fungi</taxon>
        <taxon>Dikarya</taxon>
        <taxon>Basidiomycota</taxon>
        <taxon>Agaricomycotina</taxon>
        <taxon>Agaricomycetes</taxon>
        <taxon>Polyporales</taxon>
        <taxon>Meruliaceae</taxon>
        <taxon>Hermanssonia</taxon>
    </lineage>
</organism>
<comment type="caution">
    <text evidence="2">The sequence shown here is derived from an EMBL/GenBank/DDBJ whole genome shotgun (WGS) entry which is preliminary data.</text>
</comment>
<proteinExistence type="predicted"/>
<evidence type="ECO:0000313" key="2">
    <source>
        <dbReference type="EMBL" id="PSR73115.1"/>
    </source>
</evidence>
<feature type="transmembrane region" description="Helical" evidence="1">
    <location>
        <begin position="14"/>
        <end position="33"/>
    </location>
</feature>
<dbReference type="EMBL" id="MLYV02001105">
    <property type="protein sequence ID" value="PSR73115.1"/>
    <property type="molecule type" value="Genomic_DNA"/>
</dbReference>
<name>A0A2R6NL66_9APHY</name>
<keyword evidence="1" id="KW-0812">Transmembrane</keyword>
<dbReference type="AlphaFoldDB" id="A0A2R6NL66"/>
<keyword evidence="3" id="KW-1185">Reference proteome</keyword>
<evidence type="ECO:0000256" key="1">
    <source>
        <dbReference type="SAM" id="Phobius"/>
    </source>
</evidence>
<protein>
    <submittedName>
        <fullName evidence="2">Uncharacterized protein</fullName>
    </submittedName>
</protein>
<accession>A0A2R6NL66</accession>
<keyword evidence="1" id="KW-0472">Membrane</keyword>
<keyword evidence="1" id="KW-1133">Transmembrane helix</keyword>
<gene>
    <name evidence="2" type="ORF">PHLCEN_2v11017</name>
</gene>
<evidence type="ECO:0000313" key="3">
    <source>
        <dbReference type="Proteomes" id="UP000186601"/>
    </source>
</evidence>
<sequence>MLLAEPHDITFPDILWILWLAAAVLTAFFFSAFEGFCNGNDDLLIGGVLVDPKDINTDALQSVCSLVQTTEAFSWICSIIRE</sequence>
<dbReference type="Proteomes" id="UP000186601">
    <property type="component" value="Unassembled WGS sequence"/>
</dbReference>
<reference evidence="2 3" key="1">
    <citation type="submission" date="2018-02" db="EMBL/GenBank/DDBJ databases">
        <title>Genome sequence of the basidiomycete white-rot fungus Phlebia centrifuga.</title>
        <authorList>
            <person name="Granchi Z."/>
            <person name="Peng M."/>
            <person name="de Vries R.P."/>
            <person name="Hilden K."/>
            <person name="Makela M.R."/>
            <person name="Grigoriev I."/>
            <person name="Riley R."/>
        </authorList>
    </citation>
    <scope>NUCLEOTIDE SEQUENCE [LARGE SCALE GENOMIC DNA]</scope>
    <source>
        <strain evidence="2 3">FBCC195</strain>
    </source>
</reference>